<dbReference type="CDD" id="cd19136">
    <property type="entry name" value="AKR_DrGR-like"/>
    <property type="match status" value="1"/>
</dbReference>
<evidence type="ECO:0000256" key="6">
    <source>
        <dbReference type="PIRSR" id="PIRSR000097-3"/>
    </source>
</evidence>
<feature type="binding site" evidence="5">
    <location>
        <position position="120"/>
    </location>
    <ligand>
        <name>substrate</name>
    </ligand>
</feature>
<dbReference type="InterPro" id="IPR020471">
    <property type="entry name" value="AKR"/>
</dbReference>
<dbReference type="Gene3D" id="3.20.20.100">
    <property type="entry name" value="NADP-dependent oxidoreductase domain"/>
    <property type="match status" value="1"/>
</dbReference>
<dbReference type="FunFam" id="3.20.20.100:FF:000002">
    <property type="entry name" value="2,5-diketo-D-gluconic acid reductase A"/>
    <property type="match status" value="1"/>
</dbReference>
<evidence type="ECO:0000256" key="3">
    <source>
        <dbReference type="ARBA" id="ARBA00023002"/>
    </source>
</evidence>
<dbReference type="OrthoDB" id="416253at2759"/>
<dbReference type="PIRSF" id="PIRSF000097">
    <property type="entry name" value="AKR"/>
    <property type="match status" value="1"/>
</dbReference>
<dbReference type="PANTHER" id="PTHR43827">
    <property type="entry name" value="2,5-DIKETO-D-GLUCONIC ACID REDUCTASE"/>
    <property type="match status" value="1"/>
</dbReference>
<dbReference type="Proteomes" id="UP000024635">
    <property type="component" value="Unassembled WGS sequence"/>
</dbReference>
<dbReference type="InterPro" id="IPR036812">
    <property type="entry name" value="NAD(P)_OxRdtase_dom_sf"/>
</dbReference>
<protein>
    <recommendedName>
        <fullName evidence="7">NADP-dependent oxidoreductase domain-containing protein</fullName>
    </recommendedName>
</protein>
<dbReference type="InterPro" id="IPR023210">
    <property type="entry name" value="NADP_OxRdtase_dom"/>
</dbReference>
<name>A0A016W9V8_9BILA</name>
<accession>A0A016W9V8</accession>
<evidence type="ECO:0000313" key="9">
    <source>
        <dbReference type="Proteomes" id="UP000024635"/>
    </source>
</evidence>
<comment type="caution">
    <text evidence="8">The sequence shown here is derived from an EMBL/GenBank/DDBJ whole genome shotgun (WGS) entry which is preliminary data.</text>
</comment>
<keyword evidence="2" id="KW-0521">NADP</keyword>
<dbReference type="AlphaFoldDB" id="A0A016W9V8"/>
<dbReference type="GO" id="GO:0016616">
    <property type="term" value="F:oxidoreductase activity, acting on the CH-OH group of donors, NAD or NADP as acceptor"/>
    <property type="evidence" value="ECO:0007669"/>
    <property type="project" value="UniProtKB-ARBA"/>
</dbReference>
<feature type="active site" description="Proton donor" evidence="4">
    <location>
        <position position="49"/>
    </location>
</feature>
<feature type="site" description="Lowers pKa of active site Tyr" evidence="6">
    <location>
        <position position="78"/>
    </location>
</feature>
<organism evidence="8 9">
    <name type="scientific">Ancylostoma ceylanicum</name>
    <dbReference type="NCBI Taxonomy" id="53326"/>
    <lineage>
        <taxon>Eukaryota</taxon>
        <taxon>Metazoa</taxon>
        <taxon>Ecdysozoa</taxon>
        <taxon>Nematoda</taxon>
        <taxon>Chromadorea</taxon>
        <taxon>Rhabditida</taxon>
        <taxon>Rhabditina</taxon>
        <taxon>Rhabditomorpha</taxon>
        <taxon>Strongyloidea</taxon>
        <taxon>Ancylostomatidae</taxon>
        <taxon>Ancylostomatinae</taxon>
        <taxon>Ancylostoma</taxon>
    </lineage>
</organism>
<evidence type="ECO:0000256" key="2">
    <source>
        <dbReference type="ARBA" id="ARBA00022857"/>
    </source>
</evidence>
<evidence type="ECO:0000256" key="4">
    <source>
        <dbReference type="PIRSR" id="PIRSR000097-1"/>
    </source>
</evidence>
<dbReference type="PRINTS" id="PR00069">
    <property type="entry name" value="ALDKETRDTASE"/>
</dbReference>
<evidence type="ECO:0000256" key="1">
    <source>
        <dbReference type="ARBA" id="ARBA00007905"/>
    </source>
</evidence>
<dbReference type="STRING" id="53326.A0A016W9V8"/>
<keyword evidence="9" id="KW-1185">Reference proteome</keyword>
<sequence length="298" mass="34267">MTSGRDYVREKMPILGFGTYQIRDESTLHGVVDAALSCGYRFFDTAQVYENEAALGRIFKELLPKYDLEREDIFITSKVSPANQGTDPARKSIKKTQFQFQFCKSLANLQTDYIDLMLIHWPGISKAAVSDKRNPVKRRQTYEVLEEYHESGELRAIGVSNYEIRHLEELLEHCKIHPAVNQVEFHPHFHQLDLLEYCKAHDIHFQAYSSLGSPDYRDELFNDPEVQQLAAKYKITVPQFLLAWATSQSISVLPRTTNPERVAPNFEAKDVKISSDDVQKLLDNGMCHKACWDPRVVV</sequence>
<gene>
    <name evidence="8" type="primary">Acey_s0900.g2951</name>
    <name evidence="8" type="synonym">Acey-C35D10.6</name>
    <name evidence="8" type="ORF">Y032_0900g2951</name>
</gene>
<dbReference type="EMBL" id="JARK01000500">
    <property type="protein sequence ID" value="EYC36401.1"/>
    <property type="molecule type" value="Genomic_DNA"/>
</dbReference>
<evidence type="ECO:0000313" key="8">
    <source>
        <dbReference type="EMBL" id="EYC36401.1"/>
    </source>
</evidence>
<dbReference type="PANTHER" id="PTHR43827:SF3">
    <property type="entry name" value="NADP-DEPENDENT OXIDOREDUCTASE DOMAIN-CONTAINING PROTEIN"/>
    <property type="match status" value="1"/>
</dbReference>
<evidence type="ECO:0000256" key="5">
    <source>
        <dbReference type="PIRSR" id="PIRSR000097-2"/>
    </source>
</evidence>
<dbReference type="Pfam" id="PF00248">
    <property type="entry name" value="Aldo_ket_red"/>
    <property type="match status" value="1"/>
</dbReference>
<keyword evidence="3" id="KW-0560">Oxidoreductase</keyword>
<dbReference type="SUPFAM" id="SSF51430">
    <property type="entry name" value="NAD(P)-linked oxidoreductase"/>
    <property type="match status" value="1"/>
</dbReference>
<evidence type="ECO:0000259" key="7">
    <source>
        <dbReference type="Pfam" id="PF00248"/>
    </source>
</evidence>
<proteinExistence type="inferred from homology"/>
<reference evidence="9" key="1">
    <citation type="journal article" date="2015" name="Nat. Genet.">
        <title>The genome and transcriptome of the zoonotic hookworm Ancylostoma ceylanicum identify infection-specific gene families.</title>
        <authorList>
            <person name="Schwarz E.M."/>
            <person name="Hu Y."/>
            <person name="Antoshechkin I."/>
            <person name="Miller M.M."/>
            <person name="Sternberg P.W."/>
            <person name="Aroian R.V."/>
        </authorList>
    </citation>
    <scope>NUCLEOTIDE SEQUENCE</scope>
    <source>
        <strain evidence="9">HY135</strain>
    </source>
</reference>
<feature type="domain" description="NADP-dependent oxidoreductase" evidence="7">
    <location>
        <begin position="15"/>
        <end position="281"/>
    </location>
</feature>
<comment type="similarity">
    <text evidence="1">Belongs to the aldo/keto reductase family.</text>
</comment>